<reference evidence="7 8" key="1">
    <citation type="submission" date="2019-07" db="EMBL/GenBank/DDBJ databases">
        <title>Whole genome shotgun sequence of Cellulomonas soli NBRC 109434.</title>
        <authorList>
            <person name="Hosoyama A."/>
            <person name="Uohara A."/>
            <person name="Ohji S."/>
            <person name="Ichikawa N."/>
        </authorList>
    </citation>
    <scope>NUCLEOTIDE SEQUENCE [LARGE SCALE GENOMIC DNA]</scope>
    <source>
        <strain evidence="7 8">NBRC 109434</strain>
    </source>
</reference>
<sequence>MAKVARMYHERGLRQSEIAAELHISQPRVSRLLKRAVELGVVRITISVPSGVHTDLEDALEARFGLAEAVVTDTGSSDADDEGSVERALGAAAAVYLETTLIGGDSIGISSWSSTLLAAVEAMRPSTGQVVEEVVQLVGGVGDPRVQVEATRLLSSFASATGATPVFLPAPGLLGSSQARESLMGDPSVTQVTAHWAALTTALVGIGTLDPSPLLRSSGNGISDADQDQLRTLGAVGDVCLRFFDAEGVPVASGLDERVIGVSAADLRRIPRRIAVAGGVRKVSAIRGALRGGWANVLVTDVTAAQVLLGG</sequence>
<dbReference type="Gene3D" id="3.40.50.1360">
    <property type="match status" value="1"/>
</dbReference>
<dbReference type="Pfam" id="PF04198">
    <property type="entry name" value="Sugar-bind"/>
    <property type="match status" value="1"/>
</dbReference>
<evidence type="ECO:0000313" key="8">
    <source>
        <dbReference type="Proteomes" id="UP000321798"/>
    </source>
</evidence>
<evidence type="ECO:0000313" key="7">
    <source>
        <dbReference type="EMBL" id="GEP67456.1"/>
    </source>
</evidence>
<dbReference type="InterPro" id="IPR051054">
    <property type="entry name" value="SorC_transcr_regulators"/>
</dbReference>
<dbReference type="InterPro" id="IPR007324">
    <property type="entry name" value="Sugar-bd_dom_put"/>
</dbReference>
<dbReference type="Proteomes" id="UP000321798">
    <property type="component" value="Unassembled WGS sequence"/>
</dbReference>
<dbReference type="Gene3D" id="1.10.10.60">
    <property type="entry name" value="Homeodomain-like"/>
    <property type="match status" value="1"/>
</dbReference>
<feature type="domain" description="Sugar-binding" evidence="5">
    <location>
        <begin position="54"/>
        <end position="309"/>
    </location>
</feature>
<dbReference type="GO" id="GO:0003700">
    <property type="term" value="F:DNA-binding transcription factor activity"/>
    <property type="evidence" value="ECO:0007669"/>
    <property type="project" value="InterPro"/>
</dbReference>
<dbReference type="InterPro" id="IPR036390">
    <property type="entry name" value="WH_DNA-bd_sf"/>
</dbReference>
<evidence type="ECO:0000259" key="5">
    <source>
        <dbReference type="Pfam" id="PF04198"/>
    </source>
</evidence>
<dbReference type="OrthoDB" id="186585at2"/>
<name>A0A512P8C4_9CELL</name>
<dbReference type="GO" id="GO:0003677">
    <property type="term" value="F:DNA binding"/>
    <property type="evidence" value="ECO:0007669"/>
    <property type="project" value="UniProtKB-KW"/>
</dbReference>
<keyword evidence="4" id="KW-0804">Transcription</keyword>
<dbReference type="SUPFAM" id="SSF100950">
    <property type="entry name" value="NagB/RpiA/CoA transferase-like"/>
    <property type="match status" value="1"/>
</dbReference>
<dbReference type="PANTHER" id="PTHR34294">
    <property type="entry name" value="TRANSCRIPTIONAL REGULATOR-RELATED"/>
    <property type="match status" value="1"/>
</dbReference>
<dbReference type="Pfam" id="PF12802">
    <property type="entry name" value="MarR_2"/>
    <property type="match status" value="1"/>
</dbReference>
<keyword evidence="2" id="KW-0805">Transcription regulation</keyword>
<dbReference type="AlphaFoldDB" id="A0A512P8C4"/>
<evidence type="ECO:0000259" key="6">
    <source>
        <dbReference type="Pfam" id="PF12802"/>
    </source>
</evidence>
<dbReference type="SUPFAM" id="SSF46785">
    <property type="entry name" value="Winged helix' DNA-binding domain"/>
    <property type="match status" value="1"/>
</dbReference>
<keyword evidence="3 7" id="KW-0238">DNA-binding</keyword>
<evidence type="ECO:0000256" key="1">
    <source>
        <dbReference type="ARBA" id="ARBA00010466"/>
    </source>
</evidence>
<evidence type="ECO:0000256" key="4">
    <source>
        <dbReference type="ARBA" id="ARBA00023163"/>
    </source>
</evidence>
<dbReference type="GO" id="GO:0030246">
    <property type="term" value="F:carbohydrate binding"/>
    <property type="evidence" value="ECO:0007669"/>
    <property type="project" value="InterPro"/>
</dbReference>
<dbReference type="InterPro" id="IPR000835">
    <property type="entry name" value="HTH_MarR-typ"/>
</dbReference>
<comment type="similarity">
    <text evidence="1">Belongs to the SorC transcriptional regulatory family.</text>
</comment>
<proteinExistence type="inferred from homology"/>
<dbReference type="EMBL" id="BKAL01000001">
    <property type="protein sequence ID" value="GEP67456.1"/>
    <property type="molecule type" value="Genomic_DNA"/>
</dbReference>
<organism evidence="7 8">
    <name type="scientific">Cellulomonas soli</name>
    <dbReference type="NCBI Taxonomy" id="931535"/>
    <lineage>
        <taxon>Bacteria</taxon>
        <taxon>Bacillati</taxon>
        <taxon>Actinomycetota</taxon>
        <taxon>Actinomycetes</taxon>
        <taxon>Micrococcales</taxon>
        <taxon>Cellulomonadaceae</taxon>
        <taxon>Cellulomonas</taxon>
    </lineage>
</organism>
<keyword evidence="8" id="KW-1185">Reference proteome</keyword>
<gene>
    <name evidence="7" type="ORF">CSO01_01710</name>
</gene>
<comment type="caution">
    <text evidence="7">The sequence shown here is derived from an EMBL/GenBank/DDBJ whole genome shotgun (WGS) entry which is preliminary data.</text>
</comment>
<evidence type="ECO:0000256" key="2">
    <source>
        <dbReference type="ARBA" id="ARBA00023015"/>
    </source>
</evidence>
<dbReference type="InterPro" id="IPR037171">
    <property type="entry name" value="NagB/RpiA_transferase-like"/>
</dbReference>
<evidence type="ECO:0000256" key="3">
    <source>
        <dbReference type="ARBA" id="ARBA00023125"/>
    </source>
</evidence>
<dbReference type="PANTHER" id="PTHR34294:SF1">
    <property type="entry name" value="TRANSCRIPTIONAL REGULATOR LSRR"/>
    <property type="match status" value="1"/>
</dbReference>
<feature type="domain" description="HTH marR-type" evidence="6">
    <location>
        <begin position="9"/>
        <end position="45"/>
    </location>
</feature>
<protein>
    <submittedName>
        <fullName evidence="7">DNA-binding transcriptional regulator</fullName>
    </submittedName>
</protein>
<accession>A0A512P8C4</accession>